<sequence length="84" mass="10251">MEVEILKKDSILSNDTGINKRISEVIRSLRDKFKPKDLLEYFKLPKSTYMYWQKRLDRPNKYEQIEKKILEIKKKTIQTMDIEE</sequence>
<dbReference type="Proteomes" id="UP000234335">
    <property type="component" value="Unassembled WGS sequence"/>
</dbReference>
<organism evidence="1 2">
    <name type="scientific">Anaerococcus octavius</name>
    <dbReference type="NCBI Taxonomy" id="54007"/>
    <lineage>
        <taxon>Bacteria</taxon>
        <taxon>Bacillati</taxon>
        <taxon>Bacillota</taxon>
        <taxon>Tissierellia</taxon>
        <taxon>Tissierellales</taxon>
        <taxon>Peptoniphilaceae</taxon>
        <taxon>Anaerococcus</taxon>
    </lineage>
</organism>
<dbReference type="AlphaFoldDB" id="A0A2I1MBQ5"/>
<proteinExistence type="predicted"/>
<protein>
    <recommendedName>
        <fullName evidence="3">Transposase</fullName>
    </recommendedName>
</protein>
<gene>
    <name evidence="1" type="ORF">CYJ34_02205</name>
</gene>
<dbReference type="EMBL" id="PKGS01000001">
    <property type="protein sequence ID" value="PKZ17548.1"/>
    <property type="molecule type" value="Genomic_DNA"/>
</dbReference>
<comment type="caution">
    <text evidence="1">The sequence shown here is derived from an EMBL/GenBank/DDBJ whole genome shotgun (WGS) entry which is preliminary data.</text>
</comment>
<reference evidence="1 2" key="1">
    <citation type="submission" date="2017-12" db="EMBL/GenBank/DDBJ databases">
        <title>Phylogenetic diversity of female urinary microbiome.</title>
        <authorList>
            <person name="Thomas-White K."/>
            <person name="Wolfe A.J."/>
        </authorList>
    </citation>
    <scope>NUCLEOTIDE SEQUENCE [LARGE SCALE GENOMIC DNA]</scope>
    <source>
        <strain evidence="1 2">UMB0119</strain>
    </source>
</reference>
<evidence type="ECO:0008006" key="3">
    <source>
        <dbReference type="Google" id="ProtNLM"/>
    </source>
</evidence>
<keyword evidence="2" id="KW-1185">Reference proteome</keyword>
<dbReference type="RefSeq" id="WP_101539708.1">
    <property type="nucleotide sequence ID" value="NZ_PKGS01000001.1"/>
</dbReference>
<evidence type="ECO:0000313" key="1">
    <source>
        <dbReference type="EMBL" id="PKZ17548.1"/>
    </source>
</evidence>
<name>A0A2I1MBQ5_9FIRM</name>
<accession>A0A2I1MBQ5</accession>
<evidence type="ECO:0000313" key="2">
    <source>
        <dbReference type="Proteomes" id="UP000234335"/>
    </source>
</evidence>